<dbReference type="NCBIfam" id="TIGR00299">
    <property type="entry name" value="nickel pincer cofactor biosynthesis protein LarC"/>
    <property type="match status" value="1"/>
</dbReference>
<name>M1P0D9_9ZZZZ</name>
<evidence type="ECO:0000313" key="2">
    <source>
        <dbReference type="EMBL" id="AGF92821.1"/>
    </source>
</evidence>
<organism evidence="2">
    <name type="scientific">uncultured organism</name>
    <dbReference type="NCBI Taxonomy" id="155900"/>
    <lineage>
        <taxon>unclassified sequences</taxon>
        <taxon>environmental samples</taxon>
    </lineage>
</organism>
<dbReference type="PANTHER" id="PTHR36566:SF1">
    <property type="entry name" value="PYRIDINIUM-3,5-BISTHIOCARBOXYLIC ACID MONONUCLEOTIDE NICKEL INSERTION PROTEIN"/>
    <property type="match status" value="1"/>
</dbReference>
<evidence type="ECO:0000256" key="1">
    <source>
        <dbReference type="ARBA" id="ARBA00022596"/>
    </source>
</evidence>
<reference evidence="2" key="1">
    <citation type="journal article" date="2013" name="Syst. Appl. Microbiol.">
        <title>New insights into the archaeal diversity of a hypersaline microbial mat obtained by a metagenomic approach.</title>
        <authorList>
            <person name="Lopez-Lopez A."/>
            <person name="Richter M."/>
            <person name="Pena A."/>
            <person name="Tamames J."/>
            <person name="Rossello-Mora R."/>
        </authorList>
    </citation>
    <scope>NUCLEOTIDE SEQUENCE</scope>
</reference>
<keyword evidence="1" id="KW-0533">Nickel</keyword>
<dbReference type="EMBL" id="JX684073">
    <property type="protein sequence ID" value="AGF92821.1"/>
    <property type="molecule type" value="Genomic_DNA"/>
</dbReference>
<gene>
    <name evidence="2" type="ORF">FLSS-1_0009</name>
</gene>
<dbReference type="HAMAP" id="MF_01074">
    <property type="entry name" value="LarC"/>
    <property type="match status" value="1"/>
</dbReference>
<dbReference type="Gene3D" id="3.30.70.1380">
    <property type="entry name" value="Transcriptional regulatory protein pf0864 domain like"/>
    <property type="match status" value="1"/>
</dbReference>
<sequence length="392" mass="43669">MRKKILFLDPFSGISGDMFLASLLDCRLDREKFSLDLESFLPSGVKIKSKKVKKSGFTGTTFKVETAEEQPSRSLKEIRKLIKNSELDAEVIEESLNMFNSLGEAEASIHGTELEEVHFHEIGAVDSIADIVGAALAMERLGIKKLFSAPLNTGTGTVNTRHGRLPIPAPATSKLLEKSNAPIYSTGEKEELVTPTGASIIENYVESFHRPNCKIESTGRGFGSRELSGPNYLRALVGKTESEKEENLVMLETNIDDMNPELFPPVEEKLLSKGALEVFRRPVKMKKNRSGVLVSVLLPRNMAETAFEILARETTTLGARLHPVERLKTERKIKEVSTNWGRAEVKLAYLNDELVNVAPEFESCRKLSNEKGIPLKKIYAEVRDLAYKKYEG</sequence>
<protein>
    <submittedName>
        <fullName evidence="2">Protein containing DUF111</fullName>
    </submittedName>
</protein>
<proteinExistence type="inferred from homology"/>
<accession>M1P0D9</accession>
<dbReference type="AlphaFoldDB" id="M1P0D9"/>
<dbReference type="Gene3D" id="3.10.20.300">
    <property type="entry name" value="mk0293 like domain"/>
    <property type="match status" value="1"/>
</dbReference>
<dbReference type="PANTHER" id="PTHR36566">
    <property type="entry name" value="NICKEL INSERTION PROTEIN-RELATED"/>
    <property type="match status" value="1"/>
</dbReference>
<dbReference type="Pfam" id="PF01969">
    <property type="entry name" value="Ni_insertion"/>
    <property type="match status" value="1"/>
</dbReference>
<dbReference type="InterPro" id="IPR002822">
    <property type="entry name" value="Ni_insertion"/>
</dbReference>